<gene>
    <name evidence="3" type="primary">LOC117649977</name>
</gene>
<reference evidence="3" key="1">
    <citation type="submission" date="2025-08" db="UniProtKB">
        <authorList>
            <consortium name="RefSeq"/>
        </authorList>
    </citation>
    <scope>IDENTIFICATION</scope>
    <source>
        <tissue evidence="3">Total insect</tissue>
    </source>
</reference>
<dbReference type="KEGG" id="tpal:117649977"/>
<name>A0A6P8ZVA2_THRPL</name>
<dbReference type="GeneID" id="117649977"/>
<proteinExistence type="predicted"/>
<feature type="compositionally biased region" description="Basic and acidic residues" evidence="1">
    <location>
        <begin position="156"/>
        <end position="167"/>
    </location>
</feature>
<evidence type="ECO:0000256" key="1">
    <source>
        <dbReference type="SAM" id="MobiDB-lite"/>
    </source>
</evidence>
<keyword evidence="2" id="KW-1185">Reference proteome</keyword>
<evidence type="ECO:0000313" key="3">
    <source>
        <dbReference type="RefSeq" id="XP_034249094.1"/>
    </source>
</evidence>
<dbReference type="InParanoid" id="A0A6P8ZVA2"/>
<dbReference type="AlphaFoldDB" id="A0A6P8ZVA2"/>
<sequence length="206" mass="22154">MRLEGLDKRMELVYPEYVFLPSDCSLDLHHPATGLGDFAMDCWAVKRLVIPVTFLRRMLIAAEDSAALLLQGLQGMGALMVTEEIELVDVTDPGEGPLSRRPLPTLESRPEPGCICQGIPPAGHPRHLPPKDANCRGGFCRPVAPGASGDGCPHGVGRDRVGRRDGPRGGPIVTSTTTHLGVKTGTRMHLSRNPTRQPVAHLLLPA</sequence>
<dbReference type="RefSeq" id="XP_034249094.1">
    <property type="nucleotide sequence ID" value="XM_034393203.1"/>
</dbReference>
<organism evidence="3">
    <name type="scientific">Thrips palmi</name>
    <name type="common">Melon thrips</name>
    <dbReference type="NCBI Taxonomy" id="161013"/>
    <lineage>
        <taxon>Eukaryota</taxon>
        <taxon>Metazoa</taxon>
        <taxon>Ecdysozoa</taxon>
        <taxon>Arthropoda</taxon>
        <taxon>Hexapoda</taxon>
        <taxon>Insecta</taxon>
        <taxon>Pterygota</taxon>
        <taxon>Neoptera</taxon>
        <taxon>Paraneoptera</taxon>
        <taxon>Thysanoptera</taxon>
        <taxon>Terebrantia</taxon>
        <taxon>Thripoidea</taxon>
        <taxon>Thripidae</taxon>
        <taxon>Thrips</taxon>
    </lineage>
</organism>
<protein>
    <submittedName>
        <fullName evidence="3">Uncharacterized protein LOC117649977</fullName>
    </submittedName>
</protein>
<evidence type="ECO:0000313" key="2">
    <source>
        <dbReference type="Proteomes" id="UP000515158"/>
    </source>
</evidence>
<feature type="region of interest" description="Disordered" evidence="1">
    <location>
        <begin position="149"/>
        <end position="175"/>
    </location>
</feature>
<accession>A0A6P8ZVA2</accession>
<dbReference type="Proteomes" id="UP000515158">
    <property type="component" value="Unplaced"/>
</dbReference>